<dbReference type="Gene3D" id="2.170.150.70">
    <property type="match status" value="1"/>
</dbReference>
<dbReference type="GO" id="GO:0016846">
    <property type="term" value="F:carbon-sulfur lyase activity"/>
    <property type="evidence" value="ECO:0007669"/>
    <property type="project" value="InterPro"/>
</dbReference>
<organism evidence="5 6">
    <name type="scientific">Sarocladium strictum</name>
    <name type="common">Black bundle disease fungus</name>
    <name type="synonym">Acremonium strictum</name>
    <dbReference type="NCBI Taxonomy" id="5046"/>
    <lineage>
        <taxon>Eukaryota</taxon>
        <taxon>Fungi</taxon>
        <taxon>Dikarya</taxon>
        <taxon>Ascomycota</taxon>
        <taxon>Pezizomycotina</taxon>
        <taxon>Sordariomycetes</taxon>
        <taxon>Hypocreomycetidae</taxon>
        <taxon>Hypocreales</taxon>
        <taxon>Sarocladiaceae</taxon>
        <taxon>Sarocladium</taxon>
    </lineage>
</organism>
<dbReference type="EMBL" id="JAPDFR010000004">
    <property type="protein sequence ID" value="KAK0386887.1"/>
    <property type="molecule type" value="Genomic_DNA"/>
</dbReference>
<dbReference type="SUPFAM" id="SSF51316">
    <property type="entry name" value="Mss4-like"/>
    <property type="match status" value="1"/>
</dbReference>
<dbReference type="InterPro" id="IPR052355">
    <property type="entry name" value="CENP-V-like"/>
</dbReference>
<keyword evidence="3" id="KW-0862">Zinc</keyword>
<evidence type="ECO:0000256" key="2">
    <source>
        <dbReference type="ARBA" id="ARBA00022723"/>
    </source>
</evidence>
<comment type="similarity">
    <text evidence="1">Belongs to the Gfa family.</text>
</comment>
<sequence length="164" mass="18580">MSDSAKTEETSQTYEAGCHCGHVKLSVTLTPSLQTYKVLNCNCSICRRLGYLLVYPTYDEVTWHDGSKEKCSKYEVRPFAPPESRGEKNRELAFNSLQFNTKTRDHLFCPKCGASIGIDFQRLGKLKYGINVRTFDGIDLDKIQLEKFDGLKELTPHEDSSSGR</sequence>
<gene>
    <name evidence="5" type="ORF">NLU13_5200</name>
</gene>
<dbReference type="PANTHER" id="PTHR28620:SF1">
    <property type="entry name" value="CENP-V_GFA DOMAIN-CONTAINING PROTEIN"/>
    <property type="match status" value="1"/>
</dbReference>
<accession>A0AA39GGF1</accession>
<evidence type="ECO:0000313" key="6">
    <source>
        <dbReference type="Proteomes" id="UP001175261"/>
    </source>
</evidence>
<reference evidence="5" key="1">
    <citation type="submission" date="2022-10" db="EMBL/GenBank/DDBJ databases">
        <title>Determination and structural analysis of whole genome sequence of Sarocladium strictum F4-1.</title>
        <authorList>
            <person name="Hu L."/>
            <person name="Jiang Y."/>
        </authorList>
    </citation>
    <scope>NUCLEOTIDE SEQUENCE</scope>
    <source>
        <strain evidence="5">F4-1</strain>
    </source>
</reference>
<dbReference type="GO" id="GO:0046872">
    <property type="term" value="F:metal ion binding"/>
    <property type="evidence" value="ECO:0007669"/>
    <property type="project" value="UniProtKB-KW"/>
</dbReference>
<evidence type="ECO:0000313" key="5">
    <source>
        <dbReference type="EMBL" id="KAK0386887.1"/>
    </source>
</evidence>
<evidence type="ECO:0000256" key="3">
    <source>
        <dbReference type="ARBA" id="ARBA00022833"/>
    </source>
</evidence>
<feature type="domain" description="CENP-V/GFA" evidence="4">
    <location>
        <begin position="14"/>
        <end position="149"/>
    </location>
</feature>
<evidence type="ECO:0000256" key="1">
    <source>
        <dbReference type="ARBA" id="ARBA00005495"/>
    </source>
</evidence>
<proteinExistence type="inferred from homology"/>
<comment type="caution">
    <text evidence="5">The sequence shown here is derived from an EMBL/GenBank/DDBJ whole genome shotgun (WGS) entry which is preliminary data.</text>
</comment>
<keyword evidence="2" id="KW-0479">Metal-binding</keyword>
<dbReference type="InterPro" id="IPR011057">
    <property type="entry name" value="Mss4-like_sf"/>
</dbReference>
<dbReference type="Proteomes" id="UP001175261">
    <property type="component" value="Unassembled WGS sequence"/>
</dbReference>
<dbReference type="PANTHER" id="PTHR28620">
    <property type="entry name" value="CENTROMERE PROTEIN V"/>
    <property type="match status" value="1"/>
</dbReference>
<keyword evidence="6" id="KW-1185">Reference proteome</keyword>
<evidence type="ECO:0000259" key="4">
    <source>
        <dbReference type="PROSITE" id="PS51891"/>
    </source>
</evidence>
<protein>
    <recommendedName>
        <fullName evidence="4">CENP-V/GFA domain-containing protein</fullName>
    </recommendedName>
</protein>
<dbReference type="PROSITE" id="PS51891">
    <property type="entry name" value="CENP_V_GFA"/>
    <property type="match status" value="1"/>
</dbReference>
<dbReference type="InterPro" id="IPR006913">
    <property type="entry name" value="CENP-V/GFA"/>
</dbReference>
<name>A0AA39GGF1_SARSR</name>
<dbReference type="AlphaFoldDB" id="A0AA39GGF1"/>